<dbReference type="Proteomes" id="UP000825935">
    <property type="component" value="Chromosome 25"/>
</dbReference>
<gene>
    <name evidence="2" type="ORF">KP509_25G026100</name>
</gene>
<keyword evidence="3" id="KW-1185">Reference proteome</keyword>
<feature type="transmembrane region" description="Helical" evidence="1">
    <location>
        <begin position="111"/>
        <end position="131"/>
    </location>
</feature>
<proteinExistence type="predicted"/>
<keyword evidence="1" id="KW-0812">Transmembrane</keyword>
<feature type="transmembrane region" description="Helical" evidence="1">
    <location>
        <begin position="382"/>
        <end position="404"/>
    </location>
</feature>
<accession>A0A8T2RNL1</accession>
<name>A0A8T2RNL1_CERRI</name>
<dbReference type="EMBL" id="CM035430">
    <property type="protein sequence ID" value="KAH7298079.1"/>
    <property type="molecule type" value="Genomic_DNA"/>
</dbReference>
<feature type="transmembrane region" description="Helical" evidence="1">
    <location>
        <begin position="329"/>
        <end position="353"/>
    </location>
</feature>
<evidence type="ECO:0000313" key="2">
    <source>
        <dbReference type="EMBL" id="KAH7298079.1"/>
    </source>
</evidence>
<dbReference type="AlphaFoldDB" id="A0A8T2RNL1"/>
<dbReference type="OrthoDB" id="2002878at2759"/>
<feature type="transmembrane region" description="Helical" evidence="1">
    <location>
        <begin position="84"/>
        <end position="105"/>
    </location>
</feature>
<evidence type="ECO:0000313" key="3">
    <source>
        <dbReference type="Proteomes" id="UP000825935"/>
    </source>
</evidence>
<feature type="transmembrane region" description="Helical" evidence="1">
    <location>
        <begin position="197"/>
        <end position="219"/>
    </location>
</feature>
<keyword evidence="1" id="KW-0472">Membrane</keyword>
<reference evidence="2" key="1">
    <citation type="submission" date="2021-08" db="EMBL/GenBank/DDBJ databases">
        <title>WGS assembly of Ceratopteris richardii.</title>
        <authorList>
            <person name="Marchant D.B."/>
            <person name="Chen G."/>
            <person name="Jenkins J."/>
            <person name="Shu S."/>
            <person name="Leebens-Mack J."/>
            <person name="Grimwood J."/>
            <person name="Schmutz J."/>
            <person name="Soltis P."/>
            <person name="Soltis D."/>
            <person name="Chen Z.-H."/>
        </authorList>
    </citation>
    <scope>NUCLEOTIDE SEQUENCE</scope>
    <source>
        <strain evidence="2">Whitten #5841</strain>
        <tissue evidence="2">Leaf</tissue>
    </source>
</reference>
<sequence length="475" mass="54286">MGCCKRYRSKGLFAKAWAWARAINTVLSAVLYLGDFISTILTLRAYYHYEFVCPHLPQSSDVLQHDPVCRAFAVHSSLHNIGVLFWWCIALLFLGQLTYAVVLYYFSNPHIICIAFMMPFIQLYRLLCVLLRARNTESLTELHREQRHLNSLHTYLVVALESVPQFLMQSFVAMNLGRYVKGSNDPDLQEQQVPKTLMISIIFSLASAMYNAAAAMYFCMDTDHTPWINRLCMSFMVGLETVSSMLEHVICVAALWQHDTDSAFTFPLGVLVFNELALSFLFSSAVVRRHYQHDKEKSACAKFVQAFGLTVVMRVTGPSYVLTLMQKTKAYLICGTFINALGKLACPVFVFLWHKGLRSPCSHTLHEEGTVHIMDRYLNCTVVKATLFVSFLVFALMVLSITWIHKEEGNSNQPKKLPDILCEKHGSFPLECRIPMRLHIITSSTQVIKAAKEPSLFKHFLFLLIFFIIKKFKRT</sequence>
<feature type="transmembrane region" description="Helical" evidence="1">
    <location>
        <begin position="231"/>
        <end position="256"/>
    </location>
</feature>
<evidence type="ECO:0000256" key="1">
    <source>
        <dbReference type="SAM" id="Phobius"/>
    </source>
</evidence>
<comment type="caution">
    <text evidence="2">The sequence shown here is derived from an EMBL/GenBank/DDBJ whole genome shotgun (WGS) entry which is preliminary data.</text>
</comment>
<feature type="transmembrane region" description="Helical" evidence="1">
    <location>
        <begin position="268"/>
        <end position="287"/>
    </location>
</feature>
<protein>
    <submittedName>
        <fullName evidence="2">Uncharacterized protein</fullName>
    </submittedName>
</protein>
<organism evidence="2 3">
    <name type="scientific">Ceratopteris richardii</name>
    <name type="common">Triangle waterfern</name>
    <dbReference type="NCBI Taxonomy" id="49495"/>
    <lineage>
        <taxon>Eukaryota</taxon>
        <taxon>Viridiplantae</taxon>
        <taxon>Streptophyta</taxon>
        <taxon>Embryophyta</taxon>
        <taxon>Tracheophyta</taxon>
        <taxon>Polypodiopsida</taxon>
        <taxon>Polypodiidae</taxon>
        <taxon>Polypodiales</taxon>
        <taxon>Pteridineae</taxon>
        <taxon>Pteridaceae</taxon>
        <taxon>Parkerioideae</taxon>
        <taxon>Ceratopteris</taxon>
    </lineage>
</organism>
<keyword evidence="1" id="KW-1133">Transmembrane helix</keyword>